<organism evidence="6 7">
    <name type="scientific">Candidatus Propionivibrio dominans</name>
    <dbReference type="NCBI Taxonomy" id="2954373"/>
    <lineage>
        <taxon>Bacteria</taxon>
        <taxon>Pseudomonadati</taxon>
        <taxon>Pseudomonadota</taxon>
        <taxon>Betaproteobacteria</taxon>
        <taxon>Rhodocyclales</taxon>
        <taxon>Rhodocyclaceae</taxon>
        <taxon>Propionivibrio</taxon>
    </lineage>
</organism>
<sequence>MAKVKFTAGRVAGFKCEPGKNQSFLWCDTVPGLAVRATGNGAKAYIFQRKVAGQTMRVTIGSVQAWGIDAAQEEARTLQKQIDHDDDPRQVKAEKLAATEAKREDARNAEAPAMEAGTIYIATRQAKWSASHRKDHATVSQTGGEIRTRGRRKGEAGITQPGALVPLLALPLAKIDADQVRAWLRDEALTRPTHARLAFGLLRAFLNWCADRPEYRANVHVNACASRLTRDELPKKAAKDDCLQREQLPLWFEHVRKLANPVHSAYLQTLLLTGARREELAGLKWADVDFQWNSLTIKDKVEGSRTIPLTPFVASLLAALPRRTMERNGETVSNPWVFSSPTAASGRLMEPRIGHNKALTAAGLPALTLHGLRRSFGTLSEWCEVPAGVVAQLMGHKPSATAEKHYRRRPLDLLRQWHVKIEAWILEQAGIDFVPEKAGLLLVKNTAA</sequence>
<dbReference type="PANTHER" id="PTHR30629">
    <property type="entry name" value="PROPHAGE INTEGRASE"/>
    <property type="match status" value="1"/>
</dbReference>
<accession>A0A9D7I8X8</accession>
<gene>
    <name evidence="6" type="ORF">IPJ48_10985</name>
</gene>
<evidence type="ECO:0000256" key="2">
    <source>
        <dbReference type="ARBA" id="ARBA00022908"/>
    </source>
</evidence>
<keyword evidence="2" id="KW-0229">DNA integration</keyword>
<dbReference type="Gene3D" id="1.10.443.10">
    <property type="entry name" value="Intergrase catalytic core"/>
    <property type="match status" value="1"/>
</dbReference>
<protein>
    <submittedName>
        <fullName evidence="6">Integrase family protein</fullName>
    </submittedName>
</protein>
<dbReference type="PROSITE" id="PS51898">
    <property type="entry name" value="TYR_RECOMBINASE"/>
    <property type="match status" value="1"/>
</dbReference>
<dbReference type="EMBL" id="JADJNC010000016">
    <property type="protein sequence ID" value="MBK7423572.1"/>
    <property type="molecule type" value="Genomic_DNA"/>
</dbReference>
<dbReference type="InterPro" id="IPR025166">
    <property type="entry name" value="Integrase_DNA_bind_dom"/>
</dbReference>
<reference evidence="6" key="1">
    <citation type="submission" date="2020-10" db="EMBL/GenBank/DDBJ databases">
        <title>Connecting structure to function with the recovery of over 1000 high-quality activated sludge metagenome-assembled genomes encoding full-length rRNA genes using long-read sequencing.</title>
        <authorList>
            <person name="Singleton C.M."/>
            <person name="Petriglieri F."/>
            <person name="Kristensen J.M."/>
            <person name="Kirkegaard R.H."/>
            <person name="Michaelsen T.Y."/>
            <person name="Andersen M.H."/>
            <person name="Karst S.M."/>
            <person name="Dueholm M.S."/>
            <person name="Nielsen P.H."/>
            <person name="Albertsen M."/>
        </authorList>
    </citation>
    <scope>NUCLEOTIDE SEQUENCE</scope>
    <source>
        <strain evidence="6">EsbW_18-Q3-R4-48_MAXAC.044</strain>
    </source>
</reference>
<feature type="region of interest" description="Disordered" evidence="4">
    <location>
        <begin position="131"/>
        <end position="154"/>
    </location>
</feature>
<name>A0A9D7I8X8_9RHOO</name>
<dbReference type="InterPro" id="IPR013762">
    <property type="entry name" value="Integrase-like_cat_sf"/>
</dbReference>
<dbReference type="Pfam" id="PF13356">
    <property type="entry name" value="Arm-DNA-bind_3"/>
    <property type="match status" value="1"/>
</dbReference>
<dbReference type="PANTHER" id="PTHR30629:SF6">
    <property type="entry name" value="PROPHAGE INTEGRASE INTA-RELATED"/>
    <property type="match status" value="1"/>
</dbReference>
<dbReference type="InterPro" id="IPR011010">
    <property type="entry name" value="DNA_brk_join_enz"/>
</dbReference>
<evidence type="ECO:0000313" key="7">
    <source>
        <dbReference type="Proteomes" id="UP000886602"/>
    </source>
</evidence>
<feature type="domain" description="Tyr recombinase" evidence="5">
    <location>
        <begin position="238"/>
        <end position="419"/>
    </location>
</feature>
<dbReference type="SUPFAM" id="SSF56349">
    <property type="entry name" value="DNA breaking-rejoining enzymes"/>
    <property type="match status" value="1"/>
</dbReference>
<evidence type="ECO:0000256" key="1">
    <source>
        <dbReference type="ARBA" id="ARBA00008857"/>
    </source>
</evidence>
<evidence type="ECO:0000256" key="3">
    <source>
        <dbReference type="ARBA" id="ARBA00023172"/>
    </source>
</evidence>
<evidence type="ECO:0000313" key="6">
    <source>
        <dbReference type="EMBL" id="MBK7423572.1"/>
    </source>
</evidence>
<evidence type="ECO:0000256" key="4">
    <source>
        <dbReference type="SAM" id="MobiDB-lite"/>
    </source>
</evidence>
<dbReference type="Proteomes" id="UP000886602">
    <property type="component" value="Unassembled WGS sequence"/>
</dbReference>
<keyword evidence="3" id="KW-0233">DNA recombination</keyword>
<dbReference type="AlphaFoldDB" id="A0A9D7I8X8"/>
<dbReference type="GO" id="GO:0015074">
    <property type="term" value="P:DNA integration"/>
    <property type="evidence" value="ECO:0007669"/>
    <property type="project" value="UniProtKB-KW"/>
</dbReference>
<dbReference type="InterPro" id="IPR050808">
    <property type="entry name" value="Phage_Integrase"/>
</dbReference>
<evidence type="ECO:0000259" key="5">
    <source>
        <dbReference type="PROSITE" id="PS51898"/>
    </source>
</evidence>
<dbReference type="GO" id="GO:0006310">
    <property type="term" value="P:DNA recombination"/>
    <property type="evidence" value="ECO:0007669"/>
    <property type="project" value="UniProtKB-KW"/>
</dbReference>
<dbReference type="Pfam" id="PF00589">
    <property type="entry name" value="Phage_integrase"/>
    <property type="match status" value="1"/>
</dbReference>
<dbReference type="Gene3D" id="3.30.160.390">
    <property type="entry name" value="Integrase, DNA-binding domain"/>
    <property type="match status" value="1"/>
</dbReference>
<dbReference type="InterPro" id="IPR038488">
    <property type="entry name" value="Integrase_DNA-bd_sf"/>
</dbReference>
<proteinExistence type="inferred from homology"/>
<dbReference type="GO" id="GO:0003677">
    <property type="term" value="F:DNA binding"/>
    <property type="evidence" value="ECO:0007669"/>
    <property type="project" value="InterPro"/>
</dbReference>
<dbReference type="InterPro" id="IPR002104">
    <property type="entry name" value="Integrase_catalytic"/>
</dbReference>
<comment type="similarity">
    <text evidence="1">Belongs to the 'phage' integrase family.</text>
</comment>
<comment type="caution">
    <text evidence="6">The sequence shown here is derived from an EMBL/GenBank/DDBJ whole genome shotgun (WGS) entry which is preliminary data.</text>
</comment>